<dbReference type="EMBL" id="QFNK01000021">
    <property type="protein sequence ID" value="PZO88313.1"/>
    <property type="molecule type" value="Genomic_DNA"/>
</dbReference>
<dbReference type="PANTHER" id="PTHR36837:SF4">
    <property type="entry name" value="BLR0908 PROTEIN"/>
    <property type="match status" value="1"/>
</dbReference>
<protein>
    <submittedName>
        <fullName evidence="2">Polyhydroxyalkanoate depolymerase</fullName>
    </submittedName>
</protein>
<reference evidence="2 3" key="1">
    <citation type="submission" date="2017-08" db="EMBL/GenBank/DDBJ databases">
        <title>Infants hospitalized years apart are colonized by the same room-sourced microbial strains.</title>
        <authorList>
            <person name="Brooks B."/>
            <person name="Olm M.R."/>
            <person name="Firek B.A."/>
            <person name="Baker R."/>
            <person name="Thomas B.C."/>
            <person name="Morowitz M.J."/>
            <person name="Banfield J.F."/>
        </authorList>
    </citation>
    <scope>NUCLEOTIDE SEQUENCE [LARGE SCALE GENOMIC DNA]</scope>
    <source>
        <strain evidence="2">S2_018_000_R2_104</strain>
    </source>
</reference>
<comment type="caution">
    <text evidence="2">The sequence shown here is derived from an EMBL/GenBank/DDBJ whole genome shotgun (WGS) entry which is preliminary data.</text>
</comment>
<dbReference type="NCBIfam" id="TIGR01849">
    <property type="entry name" value="PHB_depoly_PhaZ"/>
    <property type="match status" value="1"/>
</dbReference>
<dbReference type="PANTHER" id="PTHR36837">
    <property type="entry name" value="POLY(3-HYDROXYALKANOATE) POLYMERASE SUBUNIT PHAC"/>
    <property type="match status" value="1"/>
</dbReference>
<organism evidence="2 3">
    <name type="scientific">Micavibrio aeruginosavorus</name>
    <dbReference type="NCBI Taxonomy" id="349221"/>
    <lineage>
        <taxon>Bacteria</taxon>
        <taxon>Pseudomonadati</taxon>
        <taxon>Bdellovibrionota</taxon>
        <taxon>Bdellovibrionia</taxon>
        <taxon>Bdellovibrionales</taxon>
        <taxon>Pseudobdellovibrionaceae</taxon>
        <taxon>Micavibrio</taxon>
    </lineage>
</organism>
<dbReference type="InterPro" id="IPR009656">
    <property type="entry name" value="PHB_depo_C"/>
</dbReference>
<dbReference type="InterPro" id="IPR029058">
    <property type="entry name" value="AB_hydrolase_fold"/>
</dbReference>
<dbReference type="Pfam" id="PF06850">
    <property type="entry name" value="PHB_depo_C"/>
    <property type="match status" value="1"/>
</dbReference>
<dbReference type="PIRSF" id="PIRSF020818">
    <property type="entry name" value="PHB_depoly_PhaZ"/>
    <property type="match status" value="1"/>
</dbReference>
<dbReference type="AlphaFoldDB" id="A0A2W5A163"/>
<dbReference type="InterPro" id="IPR051321">
    <property type="entry name" value="PHA/PHB_synthase"/>
</dbReference>
<accession>A0A2W5A163</accession>
<dbReference type="Proteomes" id="UP000249557">
    <property type="component" value="Unassembled WGS sequence"/>
</dbReference>
<proteinExistence type="predicted"/>
<evidence type="ECO:0000313" key="3">
    <source>
        <dbReference type="Proteomes" id="UP000249557"/>
    </source>
</evidence>
<name>A0A2W5A163_9BACT</name>
<evidence type="ECO:0000313" key="2">
    <source>
        <dbReference type="EMBL" id="PZO88313.1"/>
    </source>
</evidence>
<gene>
    <name evidence="2" type="ORF">DI626_02035</name>
</gene>
<dbReference type="SUPFAM" id="SSF53474">
    <property type="entry name" value="alpha/beta-Hydrolases"/>
    <property type="match status" value="1"/>
</dbReference>
<evidence type="ECO:0000259" key="1">
    <source>
        <dbReference type="Pfam" id="PF06850"/>
    </source>
</evidence>
<dbReference type="InterPro" id="IPR010915">
    <property type="entry name" value="PHB_depoly_PhaZ"/>
</dbReference>
<feature type="domain" description="PHB de-polymerase C-terminal" evidence="1">
    <location>
        <begin position="205"/>
        <end position="405"/>
    </location>
</feature>
<sequence>MFADYAIHDWNERNLRTIFGMAAAGLGGLELNSGIAGLSSLKKEFGAARHMMGRIAATYSKPAFNLPYTAIHGVKVAVSEQTVWSAPYCNLVNFKRDTDRNDPKVLLAAPLSGHYATLLRGTVEALLPSHDVYVTDWVNARDVQPKAGKFGLDDYVSYIKDMLRHMGAGAHVIAVCQPTVPVLAAVSQMAADDEAFQPLSMTLMGGPIDTGAAPTEVTKLAETRPLQWFKDNALSVVPGGYAAAGMTVYPGYKQLTGFMMMNAERHVQSHWDMFSHLRQGDQESAGKIAAFYDEYLAVMDIPADFYIETVEQVFQKRSLAKGEMIIGNQKVSPSAIRNTALLTVEGEKDDISAPGQTEAAHTLCNNISSSRKFHHLQRGCGHYGIFEGRRWRDEICPRVTGFIRQAGVDNGLKYSEIPGNTRLLPSNFSQFLEPN</sequence>